<reference evidence="1" key="1">
    <citation type="submission" date="2022-12" db="EMBL/GenBank/DDBJ databases">
        <title>Isolation and characterisation of novel Methanocorpusculum spp. from native Australian herbivores indicates the genus is ancestrally host-associated.</title>
        <authorList>
            <person name="Volmer J.G."/>
            <person name="Soo R.M."/>
            <person name="Evans P.N."/>
            <person name="Hoedt E.C."/>
            <person name="Astorga Alsina A.L."/>
            <person name="Woodcroft B.J."/>
            <person name="Tyson G.W."/>
            <person name="Hugenholtz P."/>
            <person name="Morrison M."/>
        </authorList>
    </citation>
    <scope>NUCLEOTIDE SEQUENCE</scope>
    <source>
        <strain evidence="1">MG</strain>
    </source>
</reference>
<sequence>MRCNKKTVLLLFIAVLFAAAAGCVSPDSPAEPTPTETATVVPTPTFSPDGITEEGTLNAAGYGTQEFPRVLMKKGPVTFHATFDGPRTFTLDITLHGAEVAQVFSRRGAFDETVTIDIGSTQYYHVTVTGLGNWTVVQS</sequence>
<dbReference type="RefSeq" id="WP_268925240.1">
    <property type="nucleotide sequence ID" value="NZ_JAPTGB010000015.1"/>
</dbReference>
<dbReference type="Proteomes" id="UP001141422">
    <property type="component" value="Unassembled WGS sequence"/>
</dbReference>
<accession>A0ABT4IH21</accession>
<dbReference type="EMBL" id="JAPTGB010000015">
    <property type="protein sequence ID" value="MCZ0861043.1"/>
    <property type="molecule type" value="Genomic_DNA"/>
</dbReference>
<evidence type="ECO:0000313" key="2">
    <source>
        <dbReference type="Proteomes" id="UP001141422"/>
    </source>
</evidence>
<name>A0ABT4IH21_9EURY</name>
<proteinExistence type="predicted"/>
<evidence type="ECO:0000313" key="1">
    <source>
        <dbReference type="EMBL" id="MCZ0861043.1"/>
    </source>
</evidence>
<protein>
    <submittedName>
        <fullName evidence="1">Uncharacterized protein</fullName>
    </submittedName>
</protein>
<dbReference type="PROSITE" id="PS51257">
    <property type="entry name" value="PROKAR_LIPOPROTEIN"/>
    <property type="match status" value="1"/>
</dbReference>
<keyword evidence="2" id="KW-1185">Reference proteome</keyword>
<organism evidence="1 2">
    <name type="scientific">Methanocorpusculum petauri</name>
    <dbReference type="NCBI Taxonomy" id="3002863"/>
    <lineage>
        <taxon>Archaea</taxon>
        <taxon>Methanobacteriati</taxon>
        <taxon>Methanobacteriota</taxon>
        <taxon>Stenosarchaea group</taxon>
        <taxon>Methanomicrobia</taxon>
        <taxon>Methanomicrobiales</taxon>
        <taxon>Methanocorpusculaceae</taxon>
        <taxon>Methanocorpusculum</taxon>
    </lineage>
</organism>
<comment type="caution">
    <text evidence="1">The sequence shown here is derived from an EMBL/GenBank/DDBJ whole genome shotgun (WGS) entry which is preliminary data.</text>
</comment>
<gene>
    <name evidence="1" type="ORF">O0S10_07365</name>
</gene>